<dbReference type="EnsemblPlants" id="KRH09847">
    <property type="protein sequence ID" value="KRH09847"/>
    <property type="gene ID" value="GLYMA_15G014300"/>
</dbReference>
<dbReference type="Pfam" id="PF13041">
    <property type="entry name" value="PPR_2"/>
    <property type="match status" value="4"/>
</dbReference>
<dbReference type="InterPro" id="IPR011990">
    <property type="entry name" value="TPR-like_helical_dom_sf"/>
</dbReference>
<dbReference type="InParanoid" id="A0A0R0FUY8"/>
<evidence type="ECO:0000256" key="2">
    <source>
        <dbReference type="ARBA" id="ARBA00022737"/>
    </source>
</evidence>
<dbReference type="EMBL" id="CM000848">
    <property type="protein sequence ID" value="KRH09847.1"/>
    <property type="molecule type" value="Genomic_DNA"/>
</dbReference>
<feature type="repeat" description="PPR" evidence="3">
    <location>
        <begin position="194"/>
        <end position="228"/>
    </location>
</feature>
<dbReference type="InterPro" id="IPR051240">
    <property type="entry name" value="Mito_RNA-Proc/Resp"/>
</dbReference>
<dbReference type="GO" id="GO:0000963">
    <property type="term" value="P:mitochondrial RNA processing"/>
    <property type="evidence" value="ECO:0000318"/>
    <property type="project" value="GO_Central"/>
</dbReference>
<sequence>MLAGTIATTTRRISTSPPFSRRLKTNRKGCEILKIGVEVSVKVQFFKWAGKRRNFEHDSTTYMALIRCLDEHRMFGEVWKTIQDMVNRALSVFYQVKGRKGRPTVSTYNSVMQEGHHEKVHELYNEMCSEGHCFPDTVTYSALTSAFAKLNRDDSAIRLFAEMKENGLQPTAKVYTTLMEIYFKEMRAWRCLPTVFTHTEFIRGMGKSRRVEDAYMIYKNMLKDGCKPDVILMNNLINILGRSDCLRDAIKLFDEMKLLNCAPNVVTYNTIIKSLFEAKASPSEASSWFERMKKDGIFPSSFTSSILIDGYSKTNQVEKALLLLEEMDEKGFPPCPAAYCSLINTLGVAKCYDVANELSQELKENCRCSSARVYTVMIKHFGKCGRLNEAINLAERVDEAFSLFRTMEENGCTPDINSHNIILNGLARTGVPRRALEMFTKMKNSTNKPDAVSYDTILGCLSRAGLFEEAAKLMQEMGSKGFQYDLIAYSSVIEAVGKVDDCKKV</sequence>
<evidence type="ECO:0000256" key="3">
    <source>
        <dbReference type="PROSITE-ProRule" id="PRU00708"/>
    </source>
</evidence>
<dbReference type="GO" id="GO:0005739">
    <property type="term" value="C:mitochondrion"/>
    <property type="evidence" value="ECO:0007669"/>
    <property type="project" value="GOC"/>
</dbReference>
<dbReference type="InterPro" id="IPR002885">
    <property type="entry name" value="PPR_rpt"/>
</dbReference>
<evidence type="ECO:0000313" key="4">
    <source>
        <dbReference type="EMBL" id="KRH09847.1"/>
    </source>
</evidence>
<reference evidence="5" key="2">
    <citation type="submission" date="2018-02" db="UniProtKB">
        <authorList>
            <consortium name="EnsemblPlants"/>
        </authorList>
    </citation>
    <scope>IDENTIFICATION</scope>
    <source>
        <strain evidence="5">Williams 82</strain>
    </source>
</reference>
<dbReference type="PROSITE" id="PS51375">
    <property type="entry name" value="PPR"/>
    <property type="match status" value="7"/>
</dbReference>
<organism evidence="4">
    <name type="scientific">Glycine max</name>
    <name type="common">Soybean</name>
    <name type="synonym">Glycine hispida</name>
    <dbReference type="NCBI Taxonomy" id="3847"/>
    <lineage>
        <taxon>Eukaryota</taxon>
        <taxon>Viridiplantae</taxon>
        <taxon>Streptophyta</taxon>
        <taxon>Embryophyta</taxon>
        <taxon>Tracheophyta</taxon>
        <taxon>Spermatophyta</taxon>
        <taxon>Magnoliopsida</taxon>
        <taxon>eudicotyledons</taxon>
        <taxon>Gunneridae</taxon>
        <taxon>Pentapetalae</taxon>
        <taxon>rosids</taxon>
        <taxon>fabids</taxon>
        <taxon>Fabales</taxon>
        <taxon>Fabaceae</taxon>
        <taxon>Papilionoideae</taxon>
        <taxon>50 kb inversion clade</taxon>
        <taxon>NPAAA clade</taxon>
        <taxon>indigoferoid/millettioid clade</taxon>
        <taxon>Phaseoleae</taxon>
        <taxon>Glycine</taxon>
        <taxon>Glycine subgen. Soja</taxon>
    </lineage>
</organism>
<name>A0A0R0FUY8_SOYBN</name>
<dbReference type="OMA" id="GHREKVH"/>
<dbReference type="SMR" id="A0A0R0FUY8"/>
<keyword evidence="6" id="KW-1185">Reference proteome</keyword>
<reference evidence="4" key="3">
    <citation type="submission" date="2018-07" db="EMBL/GenBank/DDBJ databases">
        <title>WGS assembly of Glycine max.</title>
        <authorList>
            <person name="Schmutz J."/>
            <person name="Cannon S."/>
            <person name="Schlueter J."/>
            <person name="Ma J."/>
            <person name="Mitros T."/>
            <person name="Nelson W."/>
            <person name="Hyten D."/>
            <person name="Song Q."/>
            <person name="Thelen J."/>
            <person name="Cheng J."/>
            <person name="Xu D."/>
            <person name="Hellsten U."/>
            <person name="May G."/>
            <person name="Yu Y."/>
            <person name="Sakurai T."/>
            <person name="Umezawa T."/>
            <person name="Bhattacharyya M."/>
            <person name="Sandhu D."/>
            <person name="Valliyodan B."/>
            <person name="Lindquist E."/>
            <person name="Peto M."/>
            <person name="Grant D."/>
            <person name="Shu S."/>
            <person name="Goodstein D."/>
            <person name="Barry K."/>
            <person name="Futrell-Griggs M."/>
            <person name="Abernathy B."/>
            <person name="Du J."/>
            <person name="Tian Z."/>
            <person name="Zhu L."/>
            <person name="Gill N."/>
            <person name="Joshi T."/>
            <person name="Libault M."/>
            <person name="Sethuraman A."/>
            <person name="Zhang X."/>
            <person name="Shinozaki K."/>
            <person name="Nguyen H."/>
            <person name="Wing R."/>
            <person name="Cregan P."/>
            <person name="Specht J."/>
            <person name="Grimwood J."/>
            <person name="Rokhsar D."/>
            <person name="Stacey G."/>
            <person name="Shoemaker R."/>
            <person name="Jackson S."/>
        </authorList>
    </citation>
    <scope>NUCLEOTIDE SEQUENCE</scope>
    <source>
        <tissue evidence="4">Callus</tissue>
    </source>
</reference>
<accession>A0A0R0FUY8</accession>
<evidence type="ECO:0000313" key="5">
    <source>
        <dbReference type="EnsemblPlants" id="KRH09847"/>
    </source>
</evidence>
<dbReference type="GO" id="GO:0000373">
    <property type="term" value="P:Group II intron splicing"/>
    <property type="evidence" value="ECO:0000318"/>
    <property type="project" value="GO_Central"/>
</dbReference>
<comment type="similarity">
    <text evidence="1">Belongs to the PPR family. P subfamily.</text>
</comment>
<feature type="repeat" description="PPR" evidence="3">
    <location>
        <begin position="415"/>
        <end position="449"/>
    </location>
</feature>
<feature type="repeat" description="PPR" evidence="3">
    <location>
        <begin position="264"/>
        <end position="299"/>
    </location>
</feature>
<feature type="repeat" description="PPR" evidence="3">
    <location>
        <begin position="300"/>
        <end position="334"/>
    </location>
</feature>
<keyword evidence="2" id="KW-0677">Repeat</keyword>
<evidence type="ECO:0000256" key="1">
    <source>
        <dbReference type="ARBA" id="ARBA00007626"/>
    </source>
</evidence>
<evidence type="ECO:0000313" key="6">
    <source>
        <dbReference type="Proteomes" id="UP000008827"/>
    </source>
</evidence>
<reference evidence="4 5" key="1">
    <citation type="journal article" date="2010" name="Nature">
        <title>Genome sequence of the palaeopolyploid soybean.</title>
        <authorList>
            <person name="Schmutz J."/>
            <person name="Cannon S.B."/>
            <person name="Schlueter J."/>
            <person name="Ma J."/>
            <person name="Mitros T."/>
            <person name="Nelson W."/>
            <person name="Hyten D.L."/>
            <person name="Song Q."/>
            <person name="Thelen J.J."/>
            <person name="Cheng J."/>
            <person name="Xu D."/>
            <person name="Hellsten U."/>
            <person name="May G.D."/>
            <person name="Yu Y."/>
            <person name="Sakurai T."/>
            <person name="Umezawa T."/>
            <person name="Bhattacharyya M.K."/>
            <person name="Sandhu D."/>
            <person name="Valliyodan B."/>
            <person name="Lindquist E."/>
            <person name="Peto M."/>
            <person name="Grant D."/>
            <person name="Shu S."/>
            <person name="Goodstein D."/>
            <person name="Barry K."/>
            <person name="Futrell-Griggs M."/>
            <person name="Abernathy B."/>
            <person name="Du J."/>
            <person name="Tian Z."/>
            <person name="Zhu L."/>
            <person name="Gill N."/>
            <person name="Joshi T."/>
            <person name="Libault M."/>
            <person name="Sethuraman A."/>
            <person name="Zhang X.-C."/>
            <person name="Shinozaki K."/>
            <person name="Nguyen H.T."/>
            <person name="Wing R.A."/>
            <person name="Cregan P."/>
            <person name="Specht J."/>
            <person name="Grimwood J."/>
            <person name="Rokhsar D."/>
            <person name="Stacey G."/>
            <person name="Shoemaker R.C."/>
            <person name="Jackson S.A."/>
        </authorList>
    </citation>
    <scope>NUCLEOTIDE SEQUENCE [LARGE SCALE GENOMIC DNA]</scope>
    <source>
        <strain evidence="5">cv. Williams 82</strain>
        <tissue evidence="4">Callus</tissue>
    </source>
</reference>
<feature type="repeat" description="PPR" evidence="3">
    <location>
        <begin position="229"/>
        <end position="263"/>
    </location>
</feature>
<dbReference type="AlphaFoldDB" id="A0A0R0FUY8"/>
<evidence type="ECO:0008006" key="7">
    <source>
        <dbReference type="Google" id="ProtNLM"/>
    </source>
</evidence>
<protein>
    <recommendedName>
        <fullName evidence="7">Pentacotripeptide-repeat region of PRORP domain-containing protein</fullName>
    </recommendedName>
</protein>
<dbReference type="Gene3D" id="1.25.40.10">
    <property type="entry name" value="Tetratricopeptide repeat domain"/>
    <property type="match status" value="4"/>
</dbReference>
<proteinExistence type="inferred from homology"/>
<feature type="repeat" description="PPR" evidence="3">
    <location>
        <begin position="450"/>
        <end position="484"/>
    </location>
</feature>
<dbReference type="PANTHER" id="PTHR47933:SF11">
    <property type="entry name" value="PENTATRICOPEPTIDE REPEAT-CONTAINING PROTEIN 2"/>
    <property type="match status" value="1"/>
</dbReference>
<dbReference type="NCBIfam" id="TIGR00756">
    <property type="entry name" value="PPR"/>
    <property type="match status" value="8"/>
</dbReference>
<dbReference type="PANTHER" id="PTHR47933">
    <property type="entry name" value="PENTATRICOPEPTIDE REPEAT-CONTAINING PROTEIN 1, MITOCHONDRIAL"/>
    <property type="match status" value="1"/>
</dbReference>
<feature type="repeat" description="PPR" evidence="3">
    <location>
        <begin position="136"/>
        <end position="170"/>
    </location>
</feature>
<dbReference type="Pfam" id="PF01535">
    <property type="entry name" value="PPR"/>
    <property type="match status" value="4"/>
</dbReference>
<dbReference type="Gramene" id="KRH09847">
    <property type="protein sequence ID" value="KRH09847"/>
    <property type="gene ID" value="GLYMA_15G014300"/>
</dbReference>
<dbReference type="STRING" id="3847.A0A0R0FUY8"/>
<dbReference type="Proteomes" id="UP000008827">
    <property type="component" value="Chromosome 15"/>
</dbReference>
<dbReference type="GO" id="GO:0003729">
    <property type="term" value="F:mRNA binding"/>
    <property type="evidence" value="ECO:0000318"/>
    <property type="project" value="GO_Central"/>
</dbReference>
<gene>
    <name evidence="4" type="ORF">GLYMA_15G014300</name>
</gene>